<dbReference type="InterPro" id="IPR017896">
    <property type="entry name" value="4Fe4S_Fe-S-bd"/>
</dbReference>
<keyword evidence="7" id="KW-1185">Reference proteome</keyword>
<proteinExistence type="predicted"/>
<reference evidence="6" key="2">
    <citation type="submission" date="2019-02" db="EMBL/GenBank/DDBJ databases">
        <authorList>
            <person name="Chen S.-C."/>
            <person name="Chien H.-H."/>
            <person name="Lai M.-C."/>
        </authorList>
    </citation>
    <scope>NUCLEOTIDE SEQUENCE</scope>
    <source>
        <strain evidence="6">N2F9704</strain>
    </source>
</reference>
<dbReference type="Gene3D" id="3.30.70.20">
    <property type="match status" value="2"/>
</dbReference>
<dbReference type="KEGG" id="maqe:RJ40_00265"/>
<name>A0A8A3S353_9EURY</name>
<dbReference type="InterPro" id="IPR050157">
    <property type="entry name" value="PSI_iron-sulfur_center"/>
</dbReference>
<keyword evidence="2" id="KW-0479">Metal-binding</keyword>
<dbReference type="RefSeq" id="WP_265581337.1">
    <property type="nucleotide sequence ID" value="NZ_CP036172.1"/>
</dbReference>
<evidence type="ECO:0000256" key="4">
    <source>
        <dbReference type="ARBA" id="ARBA00023014"/>
    </source>
</evidence>
<dbReference type="PROSITE" id="PS00198">
    <property type="entry name" value="4FE4S_FER_1"/>
    <property type="match status" value="2"/>
</dbReference>
<dbReference type="InterPro" id="IPR045865">
    <property type="entry name" value="ACT-like_dom_sf"/>
</dbReference>
<organism evidence="6 7">
    <name type="scientific">Methanofollis aquaemaris</name>
    <dbReference type="NCBI Taxonomy" id="126734"/>
    <lineage>
        <taxon>Archaea</taxon>
        <taxon>Methanobacteriati</taxon>
        <taxon>Methanobacteriota</taxon>
        <taxon>Stenosarchaea group</taxon>
        <taxon>Methanomicrobia</taxon>
        <taxon>Methanomicrobiales</taxon>
        <taxon>Methanomicrobiaceae</taxon>
        <taxon>Methanofollis</taxon>
    </lineage>
</organism>
<keyword evidence="1" id="KW-0004">4Fe-4S</keyword>
<keyword evidence="3" id="KW-0408">Iron</keyword>
<dbReference type="InterPro" id="IPR017900">
    <property type="entry name" value="4Fe4S_Fe_S_CS"/>
</dbReference>
<dbReference type="Gene3D" id="3.30.70.260">
    <property type="match status" value="1"/>
</dbReference>
<dbReference type="PANTHER" id="PTHR24960:SF79">
    <property type="entry name" value="PHOTOSYSTEM I IRON-SULFUR CENTER"/>
    <property type="match status" value="1"/>
</dbReference>
<dbReference type="Pfam" id="PF12838">
    <property type="entry name" value="Fer4_7"/>
    <property type="match status" value="1"/>
</dbReference>
<evidence type="ECO:0000256" key="3">
    <source>
        <dbReference type="ARBA" id="ARBA00023004"/>
    </source>
</evidence>
<keyword evidence="4" id="KW-0411">Iron-sulfur</keyword>
<evidence type="ECO:0000313" key="7">
    <source>
        <dbReference type="Proteomes" id="UP001042704"/>
    </source>
</evidence>
<dbReference type="GeneID" id="76422739"/>
<dbReference type="AlphaFoldDB" id="A0A8A3S353"/>
<sequence length="128" mass="14125">MKLLVSFSRKKVSEPIIARVVRDTGVLINVERARIEPSEGKVLIDVPDESARLISEKMRALGAAVEVLEHAVMHDDDECVDCGACVSVCPQEVFSFDEEWKLTLDQSRCVLCGRCVQACPHGALTVEK</sequence>
<protein>
    <submittedName>
        <fullName evidence="6">4Fe-4S dicluster domain-containing protein</fullName>
    </submittedName>
</protein>
<dbReference type="Proteomes" id="UP001042704">
    <property type="component" value="Chromosome"/>
</dbReference>
<dbReference type="SUPFAM" id="SSF54862">
    <property type="entry name" value="4Fe-4S ferredoxins"/>
    <property type="match status" value="1"/>
</dbReference>
<gene>
    <name evidence="6" type="ORF">RJ40_00265</name>
</gene>
<accession>A0A8A3S353</accession>
<evidence type="ECO:0000313" key="6">
    <source>
        <dbReference type="EMBL" id="QSZ66044.1"/>
    </source>
</evidence>
<dbReference type="PANTHER" id="PTHR24960">
    <property type="entry name" value="PHOTOSYSTEM I IRON-SULFUR CENTER-RELATED"/>
    <property type="match status" value="1"/>
</dbReference>
<dbReference type="EMBL" id="CP036172">
    <property type="protein sequence ID" value="QSZ66044.1"/>
    <property type="molecule type" value="Genomic_DNA"/>
</dbReference>
<evidence type="ECO:0000256" key="1">
    <source>
        <dbReference type="ARBA" id="ARBA00022485"/>
    </source>
</evidence>
<feature type="domain" description="4Fe-4S ferredoxin-type" evidence="5">
    <location>
        <begin position="100"/>
        <end position="128"/>
    </location>
</feature>
<evidence type="ECO:0000256" key="2">
    <source>
        <dbReference type="ARBA" id="ARBA00022723"/>
    </source>
</evidence>
<feature type="domain" description="4Fe-4S ferredoxin-type" evidence="5">
    <location>
        <begin position="70"/>
        <end position="99"/>
    </location>
</feature>
<dbReference type="GO" id="GO:0046872">
    <property type="term" value="F:metal ion binding"/>
    <property type="evidence" value="ECO:0007669"/>
    <property type="project" value="UniProtKB-KW"/>
</dbReference>
<evidence type="ECO:0000259" key="5">
    <source>
        <dbReference type="PROSITE" id="PS51379"/>
    </source>
</evidence>
<dbReference type="GO" id="GO:0016491">
    <property type="term" value="F:oxidoreductase activity"/>
    <property type="evidence" value="ECO:0007669"/>
    <property type="project" value="UniProtKB-ARBA"/>
</dbReference>
<dbReference type="PROSITE" id="PS51379">
    <property type="entry name" value="4FE4S_FER_2"/>
    <property type="match status" value="2"/>
</dbReference>
<dbReference type="GO" id="GO:0051539">
    <property type="term" value="F:4 iron, 4 sulfur cluster binding"/>
    <property type="evidence" value="ECO:0007669"/>
    <property type="project" value="UniProtKB-KW"/>
</dbReference>
<dbReference type="SUPFAM" id="SSF55021">
    <property type="entry name" value="ACT-like"/>
    <property type="match status" value="1"/>
</dbReference>
<reference evidence="6" key="1">
    <citation type="journal article" date="2001" name="Int. J. Syst. Evol. Microbiol.">
        <title>Methanofollis aquaemaris sp. nov., a methanogen isolated from an aquaculture fish pond.</title>
        <authorList>
            <person name="Lai M.C."/>
            <person name="Chen S.C."/>
        </authorList>
    </citation>
    <scope>NUCLEOTIDE SEQUENCE</scope>
    <source>
        <strain evidence="6">N2F9704</strain>
    </source>
</reference>